<accession>A0A917MH68</accession>
<dbReference type="EMBL" id="BMES01000001">
    <property type="protein sequence ID" value="GGH15041.1"/>
    <property type="molecule type" value="Genomic_DNA"/>
</dbReference>
<organism evidence="2 3">
    <name type="scientific">Alsobacter metallidurans</name>
    <dbReference type="NCBI Taxonomy" id="340221"/>
    <lineage>
        <taxon>Bacteria</taxon>
        <taxon>Pseudomonadati</taxon>
        <taxon>Pseudomonadota</taxon>
        <taxon>Alphaproteobacteria</taxon>
        <taxon>Hyphomicrobiales</taxon>
        <taxon>Alsobacteraceae</taxon>
        <taxon>Alsobacter</taxon>
    </lineage>
</organism>
<feature type="transmembrane region" description="Helical" evidence="1">
    <location>
        <begin position="12"/>
        <end position="31"/>
    </location>
</feature>
<keyword evidence="1" id="KW-0812">Transmembrane</keyword>
<evidence type="ECO:0000313" key="2">
    <source>
        <dbReference type="EMBL" id="GGH15041.1"/>
    </source>
</evidence>
<feature type="transmembrane region" description="Helical" evidence="1">
    <location>
        <begin position="77"/>
        <end position="98"/>
    </location>
</feature>
<keyword evidence="1" id="KW-1133">Transmembrane helix</keyword>
<evidence type="ECO:0000256" key="1">
    <source>
        <dbReference type="SAM" id="Phobius"/>
    </source>
</evidence>
<protein>
    <submittedName>
        <fullName evidence="2">Uncharacterized protein</fullName>
    </submittedName>
</protein>
<reference evidence="2" key="2">
    <citation type="submission" date="2020-09" db="EMBL/GenBank/DDBJ databases">
        <authorList>
            <person name="Sun Q."/>
            <person name="Zhou Y."/>
        </authorList>
    </citation>
    <scope>NUCLEOTIDE SEQUENCE</scope>
    <source>
        <strain evidence="2">CGMCC 1.12214</strain>
    </source>
</reference>
<dbReference type="AlphaFoldDB" id="A0A917MH68"/>
<proteinExistence type="predicted"/>
<name>A0A917MH68_9HYPH</name>
<comment type="caution">
    <text evidence="2">The sequence shown here is derived from an EMBL/GenBank/DDBJ whole genome shotgun (WGS) entry which is preliminary data.</text>
</comment>
<gene>
    <name evidence="2" type="ORF">GCM10007036_14760</name>
</gene>
<sequence>MQHAVDSGDGWHFAFATGLLALGGGLVLHLVGGSTSGHPTQVFDPSPTASQAAREDVLGAFIMKKSPPEDYRLRNRLTLAALTVVITAIFGLSVIHAVRETATAPELSAETKSP</sequence>
<keyword evidence="1" id="KW-0472">Membrane</keyword>
<dbReference type="Proteomes" id="UP000603912">
    <property type="component" value="Unassembled WGS sequence"/>
</dbReference>
<keyword evidence="3" id="KW-1185">Reference proteome</keyword>
<evidence type="ECO:0000313" key="3">
    <source>
        <dbReference type="Proteomes" id="UP000603912"/>
    </source>
</evidence>
<reference evidence="2" key="1">
    <citation type="journal article" date="2014" name="Int. J. Syst. Evol. Microbiol.">
        <title>Complete genome sequence of Corynebacterium casei LMG S-19264T (=DSM 44701T), isolated from a smear-ripened cheese.</title>
        <authorList>
            <consortium name="US DOE Joint Genome Institute (JGI-PGF)"/>
            <person name="Walter F."/>
            <person name="Albersmeier A."/>
            <person name="Kalinowski J."/>
            <person name="Ruckert C."/>
        </authorList>
    </citation>
    <scope>NUCLEOTIDE SEQUENCE</scope>
    <source>
        <strain evidence="2">CGMCC 1.12214</strain>
    </source>
</reference>